<keyword evidence="5" id="KW-0234">DNA repair</keyword>
<keyword evidence="3 8" id="KW-0808">Transferase</keyword>
<dbReference type="GO" id="GO:0003908">
    <property type="term" value="F:methylated-DNA-[protein]-cysteine S-methyltransferase activity"/>
    <property type="evidence" value="ECO:0007669"/>
    <property type="project" value="UniProtKB-EC"/>
</dbReference>
<dbReference type="Pfam" id="PF01035">
    <property type="entry name" value="DNA_binding_1"/>
    <property type="match status" value="1"/>
</dbReference>
<dbReference type="RefSeq" id="WP_141382809.1">
    <property type="nucleotide sequence ID" value="NZ_BJNF01000024.1"/>
</dbReference>
<dbReference type="GO" id="GO:0032259">
    <property type="term" value="P:methylation"/>
    <property type="evidence" value="ECO:0007669"/>
    <property type="project" value="UniProtKB-KW"/>
</dbReference>
<evidence type="ECO:0000256" key="5">
    <source>
        <dbReference type="ARBA" id="ARBA00023204"/>
    </source>
</evidence>
<reference evidence="8 9" key="1">
    <citation type="submission" date="2019-06" db="EMBL/GenBank/DDBJ databases">
        <title>Whole genome shotgun sequence of Nitrobacter winogradskyi NBRC 14297.</title>
        <authorList>
            <person name="Hosoyama A."/>
            <person name="Uohara A."/>
            <person name="Ohji S."/>
            <person name="Ichikawa N."/>
        </authorList>
    </citation>
    <scope>NUCLEOTIDE SEQUENCE [LARGE SCALE GENOMIC DNA]</scope>
    <source>
        <strain evidence="8 9">NBRC 14297</strain>
    </source>
</reference>
<evidence type="ECO:0000313" key="9">
    <source>
        <dbReference type="Proteomes" id="UP000318825"/>
    </source>
</evidence>
<dbReference type="EMBL" id="BJNF01000024">
    <property type="protein sequence ID" value="GEC15065.1"/>
    <property type="molecule type" value="Genomic_DNA"/>
</dbReference>
<protein>
    <submittedName>
        <fullName evidence="8">Methylated-DNA--protein-cysteine methyltransferase</fullName>
    </submittedName>
</protein>
<dbReference type="InterPro" id="IPR001497">
    <property type="entry name" value="MethylDNA_cys_MeTrfase_AS"/>
</dbReference>
<feature type="domain" description="Methylated-DNA-[protein]-cysteine S-methyltransferase DNA binding" evidence="7">
    <location>
        <begin position="92"/>
        <end position="173"/>
    </location>
</feature>
<evidence type="ECO:0000256" key="6">
    <source>
        <dbReference type="ARBA" id="ARBA00049348"/>
    </source>
</evidence>
<evidence type="ECO:0000256" key="4">
    <source>
        <dbReference type="ARBA" id="ARBA00022763"/>
    </source>
</evidence>
<evidence type="ECO:0000259" key="7">
    <source>
        <dbReference type="Pfam" id="PF01035"/>
    </source>
</evidence>
<comment type="catalytic activity">
    <reaction evidence="1">
        <text>a 4-O-methyl-thymidine in DNA + L-cysteinyl-[protein] = a thymidine in DNA + S-methyl-L-cysteinyl-[protein]</text>
        <dbReference type="Rhea" id="RHEA:53428"/>
        <dbReference type="Rhea" id="RHEA-COMP:10131"/>
        <dbReference type="Rhea" id="RHEA-COMP:10132"/>
        <dbReference type="Rhea" id="RHEA-COMP:13555"/>
        <dbReference type="Rhea" id="RHEA-COMP:13556"/>
        <dbReference type="ChEBI" id="CHEBI:29950"/>
        <dbReference type="ChEBI" id="CHEBI:82612"/>
        <dbReference type="ChEBI" id="CHEBI:137386"/>
        <dbReference type="ChEBI" id="CHEBI:137387"/>
        <dbReference type="EC" id="2.1.1.63"/>
    </reaction>
</comment>
<organism evidence="8 9">
    <name type="scientific">Nitrobacter winogradskyi</name>
    <name type="common">Nitrobacter agilis</name>
    <dbReference type="NCBI Taxonomy" id="913"/>
    <lineage>
        <taxon>Bacteria</taxon>
        <taxon>Pseudomonadati</taxon>
        <taxon>Pseudomonadota</taxon>
        <taxon>Alphaproteobacteria</taxon>
        <taxon>Hyphomicrobiales</taxon>
        <taxon>Nitrobacteraceae</taxon>
        <taxon>Nitrobacter</taxon>
    </lineage>
</organism>
<accession>A0A4Y3W907</accession>
<dbReference type="CDD" id="cd06445">
    <property type="entry name" value="ATase"/>
    <property type="match status" value="1"/>
</dbReference>
<evidence type="ECO:0000256" key="2">
    <source>
        <dbReference type="ARBA" id="ARBA00022603"/>
    </source>
</evidence>
<evidence type="ECO:0000256" key="3">
    <source>
        <dbReference type="ARBA" id="ARBA00022679"/>
    </source>
</evidence>
<keyword evidence="2 8" id="KW-0489">Methyltransferase</keyword>
<name>A0A4Y3W907_NITWI</name>
<dbReference type="NCBIfam" id="TIGR00589">
    <property type="entry name" value="ogt"/>
    <property type="match status" value="1"/>
</dbReference>
<dbReference type="SUPFAM" id="SSF46767">
    <property type="entry name" value="Methylated DNA-protein cysteine methyltransferase, C-terminal domain"/>
    <property type="match status" value="1"/>
</dbReference>
<comment type="caution">
    <text evidence="8">The sequence shown here is derived from an EMBL/GenBank/DDBJ whole genome shotgun (WGS) entry which is preliminary data.</text>
</comment>
<dbReference type="PANTHER" id="PTHR10815">
    <property type="entry name" value="METHYLATED-DNA--PROTEIN-CYSTEINE METHYLTRANSFERASE"/>
    <property type="match status" value="1"/>
</dbReference>
<evidence type="ECO:0000256" key="1">
    <source>
        <dbReference type="ARBA" id="ARBA00001286"/>
    </source>
</evidence>
<keyword evidence="4" id="KW-0227">DNA damage</keyword>
<comment type="catalytic activity">
    <reaction evidence="6">
        <text>a 6-O-methyl-2'-deoxyguanosine in DNA + L-cysteinyl-[protein] = S-methyl-L-cysteinyl-[protein] + a 2'-deoxyguanosine in DNA</text>
        <dbReference type="Rhea" id="RHEA:24000"/>
        <dbReference type="Rhea" id="RHEA-COMP:10131"/>
        <dbReference type="Rhea" id="RHEA-COMP:10132"/>
        <dbReference type="Rhea" id="RHEA-COMP:11367"/>
        <dbReference type="Rhea" id="RHEA-COMP:11368"/>
        <dbReference type="ChEBI" id="CHEBI:29950"/>
        <dbReference type="ChEBI" id="CHEBI:82612"/>
        <dbReference type="ChEBI" id="CHEBI:85445"/>
        <dbReference type="ChEBI" id="CHEBI:85448"/>
        <dbReference type="EC" id="2.1.1.63"/>
    </reaction>
</comment>
<dbReference type="PANTHER" id="PTHR10815:SF5">
    <property type="entry name" value="METHYLATED-DNA--PROTEIN-CYSTEINE METHYLTRANSFERASE"/>
    <property type="match status" value="1"/>
</dbReference>
<dbReference type="GO" id="GO:0006281">
    <property type="term" value="P:DNA repair"/>
    <property type="evidence" value="ECO:0007669"/>
    <property type="project" value="UniProtKB-KW"/>
</dbReference>
<dbReference type="InterPro" id="IPR036631">
    <property type="entry name" value="MGMT_N_sf"/>
</dbReference>
<sequence>MSEPPNDRKFALFETAIGICGIVWTAHGVEAVQLPLPDEDKTRIRLRQRYGSLAEAAPPAAVQAAIDGMIALLEGKPIDLSGVVLDLDSVGEFDRRVYDIARTIPPGRTMTYGDIAKRLGGVELSRDVGQALGRNPYPIVVPCHRVLAAGDRPGGFSASGGVATKLKMLAIEGAIVNHTPGLFD</sequence>
<dbReference type="InterPro" id="IPR014048">
    <property type="entry name" value="MethylDNA_cys_MeTrfase_DNA-bd"/>
</dbReference>
<dbReference type="InterPro" id="IPR036217">
    <property type="entry name" value="MethylDNA_cys_MeTrfase_DNAb"/>
</dbReference>
<dbReference type="PROSITE" id="PS00374">
    <property type="entry name" value="MGMT"/>
    <property type="match status" value="1"/>
</dbReference>
<dbReference type="AlphaFoldDB" id="A0A4Y3W907"/>
<dbReference type="SUPFAM" id="SSF53155">
    <property type="entry name" value="Methylated DNA-protein cysteine methyltransferase domain"/>
    <property type="match status" value="1"/>
</dbReference>
<gene>
    <name evidence="8" type="ORF">NWI01_09570</name>
</gene>
<dbReference type="InterPro" id="IPR036388">
    <property type="entry name" value="WH-like_DNA-bd_sf"/>
</dbReference>
<dbReference type="Gene3D" id="1.10.10.10">
    <property type="entry name" value="Winged helix-like DNA-binding domain superfamily/Winged helix DNA-binding domain"/>
    <property type="match status" value="1"/>
</dbReference>
<proteinExistence type="predicted"/>
<evidence type="ECO:0000313" key="8">
    <source>
        <dbReference type="EMBL" id="GEC15065.1"/>
    </source>
</evidence>
<dbReference type="Proteomes" id="UP000318825">
    <property type="component" value="Unassembled WGS sequence"/>
</dbReference>
<dbReference type="OrthoDB" id="9802228at2"/>